<comment type="caution">
    <text evidence="6">The sequence shown here is derived from an EMBL/GenBank/DDBJ whole genome shotgun (WGS) entry which is preliminary data.</text>
</comment>
<evidence type="ECO:0000313" key="6">
    <source>
        <dbReference type="EMBL" id="OXY80594.1"/>
    </source>
</evidence>
<dbReference type="GO" id="GO:0016491">
    <property type="term" value="F:oxidoreductase activity"/>
    <property type="evidence" value="ECO:0007669"/>
    <property type="project" value="TreeGrafter"/>
</dbReference>
<dbReference type="PRINTS" id="PR00369">
    <property type="entry name" value="FLAVODOXIN"/>
</dbReference>
<keyword evidence="7" id="KW-1185">Reference proteome</keyword>
<evidence type="ECO:0000259" key="5">
    <source>
        <dbReference type="PROSITE" id="PS50902"/>
    </source>
</evidence>
<dbReference type="GO" id="GO:0010181">
    <property type="term" value="F:FMN binding"/>
    <property type="evidence" value="ECO:0007669"/>
    <property type="project" value="InterPro"/>
</dbReference>
<name>A0A233RB24_9GAMM</name>
<evidence type="ECO:0000256" key="2">
    <source>
        <dbReference type="ARBA" id="ARBA00022630"/>
    </source>
</evidence>
<keyword evidence="4" id="KW-0813">Transport</keyword>
<sequence length="151" mass="16658">MSYFTLLVGSTLGNAEDLAEEMADQLQTKGHTTVIHTSPQLDHILIAPDHVLLLLCSTHGAGDLPDNIQPFYEQLQQQAPVLQGLQYLAVGLGDTSYDTFCHAIQKLDQQLNTLGAERIGDRLEIDVSRGDLPEQQGIRWLDQCLKQAGIH</sequence>
<dbReference type="EMBL" id="NBIM01000009">
    <property type="protein sequence ID" value="OXY80594.1"/>
    <property type="molecule type" value="Genomic_DNA"/>
</dbReference>
<comment type="cofactor">
    <cofactor evidence="1">
        <name>FMN</name>
        <dbReference type="ChEBI" id="CHEBI:58210"/>
    </cofactor>
</comment>
<evidence type="ECO:0000313" key="7">
    <source>
        <dbReference type="Proteomes" id="UP000242757"/>
    </source>
</evidence>
<dbReference type="AlphaFoldDB" id="A0A233RB24"/>
<gene>
    <name evidence="6" type="ORF">B6S08_16940</name>
</gene>
<keyword evidence="2" id="KW-0285">Flavoprotein</keyword>
<dbReference type="PANTHER" id="PTHR19384:SF128">
    <property type="entry name" value="NADPH OXIDOREDUCTASE A"/>
    <property type="match status" value="1"/>
</dbReference>
<dbReference type="Gene3D" id="3.40.50.360">
    <property type="match status" value="1"/>
</dbReference>
<proteinExistence type="predicted"/>
<dbReference type="Pfam" id="PF00258">
    <property type="entry name" value="Flavodoxin_1"/>
    <property type="match status" value="1"/>
</dbReference>
<dbReference type="PROSITE" id="PS50902">
    <property type="entry name" value="FLAVODOXIN_LIKE"/>
    <property type="match status" value="1"/>
</dbReference>
<dbReference type="RefSeq" id="WP_094201993.1">
    <property type="nucleotide sequence ID" value="NZ_NBIM01000009.1"/>
</dbReference>
<dbReference type="InterPro" id="IPR029039">
    <property type="entry name" value="Flavoprotein-like_sf"/>
</dbReference>
<dbReference type="OrthoDB" id="359268at2"/>
<evidence type="ECO:0000256" key="1">
    <source>
        <dbReference type="ARBA" id="ARBA00001917"/>
    </source>
</evidence>
<dbReference type="InterPro" id="IPR008254">
    <property type="entry name" value="Flavodoxin/NO_synth"/>
</dbReference>
<accession>A0A233RB24</accession>
<dbReference type="GO" id="GO:0050660">
    <property type="term" value="F:flavin adenine dinucleotide binding"/>
    <property type="evidence" value="ECO:0007669"/>
    <property type="project" value="TreeGrafter"/>
</dbReference>
<protein>
    <submittedName>
        <fullName evidence="6">FMN-binding protein MioC</fullName>
    </submittedName>
</protein>
<evidence type="ECO:0000256" key="4">
    <source>
        <dbReference type="ARBA" id="ARBA00022982"/>
    </source>
</evidence>
<dbReference type="SUPFAM" id="SSF52218">
    <property type="entry name" value="Flavoproteins"/>
    <property type="match status" value="1"/>
</dbReference>
<dbReference type="Proteomes" id="UP000242757">
    <property type="component" value="Unassembled WGS sequence"/>
</dbReference>
<organism evidence="6 7">
    <name type="scientific">Oceanimonas doudoroffii</name>
    <dbReference type="NCBI Taxonomy" id="84158"/>
    <lineage>
        <taxon>Bacteria</taxon>
        <taxon>Pseudomonadati</taxon>
        <taxon>Pseudomonadota</taxon>
        <taxon>Gammaproteobacteria</taxon>
        <taxon>Aeromonadales</taxon>
        <taxon>Aeromonadaceae</taxon>
        <taxon>Oceanimonas</taxon>
    </lineage>
</organism>
<feature type="domain" description="Flavodoxin-like" evidence="5">
    <location>
        <begin position="4"/>
        <end position="145"/>
    </location>
</feature>
<dbReference type="GO" id="GO:0005829">
    <property type="term" value="C:cytosol"/>
    <property type="evidence" value="ECO:0007669"/>
    <property type="project" value="TreeGrafter"/>
</dbReference>
<dbReference type="InterPro" id="IPR001094">
    <property type="entry name" value="Flavdoxin-like"/>
</dbReference>
<evidence type="ECO:0000256" key="3">
    <source>
        <dbReference type="ARBA" id="ARBA00022643"/>
    </source>
</evidence>
<keyword evidence="4" id="KW-0249">Electron transport</keyword>
<keyword evidence="3" id="KW-0288">FMN</keyword>
<dbReference type="PANTHER" id="PTHR19384">
    <property type="entry name" value="NITRIC OXIDE SYNTHASE-RELATED"/>
    <property type="match status" value="1"/>
</dbReference>
<dbReference type="NCBIfam" id="NF006531">
    <property type="entry name" value="PRK09004.1"/>
    <property type="match status" value="1"/>
</dbReference>
<reference evidence="6 7" key="1">
    <citation type="submission" date="2017-08" db="EMBL/GenBank/DDBJ databases">
        <title>A Genome Sequence of Oceanimonas doudoroffii ATCC 27123T.</title>
        <authorList>
            <person name="Brennan M.A."/>
            <person name="Maclea K.S."/>
            <person name="Mcclelland W.D."/>
            <person name="Trachtenberg A.M."/>
        </authorList>
    </citation>
    <scope>NUCLEOTIDE SEQUENCE [LARGE SCALE GENOMIC DNA]</scope>
    <source>
        <strain evidence="6 7">ATCC 27123</strain>
    </source>
</reference>